<gene>
    <name evidence="3" type="ORF">K239x_38320</name>
</gene>
<protein>
    <submittedName>
        <fullName evidence="3">Uncharacterized protein</fullName>
    </submittedName>
</protein>
<feature type="transmembrane region" description="Helical" evidence="2">
    <location>
        <begin position="1148"/>
        <end position="1166"/>
    </location>
</feature>
<accession>A0A517NXG4</accession>
<keyword evidence="2" id="KW-1133">Transmembrane helix</keyword>
<feature type="transmembrane region" description="Helical" evidence="2">
    <location>
        <begin position="2334"/>
        <end position="2366"/>
    </location>
</feature>
<sequence>MTVSVRQTSWNSIWEMPVRLLVAIVILSTIMPARMLVAQDPAQAISDQAKSQDKDAVVENAANNEPSEKVSGARKSAAKNSGDGKLPTTNSDRSDELAKDKENDDDVPVSEKNAAGSTVNDESSDASPARDLRLPLPTRLPDGRSLQAIGVFQSQVVDIIPRTYQPVSLERLSEAIGRNASAGVVDEDIQLRSSFYDVRLVDEKLISDHSVLDIRFRHQGTALRSLGNVNFALKNETAPDISVNANPAGDVSVDIESSATGELLAFLRTSDDSFHDAAIDFSWEKNGDPQGIYRTFQLQIPRTTQTRIVLSTPVDVVPETADGVLQTLPGPPPDADVQTRTGDVRWYTIDAGGLTSIKISVKPRVSDKQSTPTLIRSQSIRYELTPVGIDWVHLFSIESLGGSKLPPMIVDQGKVTSVRINNATVPFDQDSGAAQTGAYTVQPAIGGPVSTNASTRVSVSGTLELKNHNGWCDLPHVEWDDASVMVAHSSMDAQVIVNEPLNVVTWELPPNWTRSKTESKASSDLVTQVLRAEGPPNVAKSVEVESSKTENGEAAAADNSIDSDLAGQVEPAPNSNAPDTSVNQSTGKTAWSRIRFVRSSVAKEANVLTEFAVGSDFDQTDRLVKARSQFIVLVDKTQRTPLRLDVEVNWILSSVSYLNSGRTLEAAAIGQRGRAVLLWPEPEDILDGRLLVKCEGYRRVPATRKRVDLPGMWFTRLRDVRTETLLSIVPPANLNWTGSTVFHAHRVKQESLSDEELRFFSGVTEDTLFYKPRDNSSPKLSLFRPEDMIDVRTSVHFVCADNEIQESIIVSADGKNQSIDELSIQTQVTCATHSFALPDFRWSLHSSDGGEPISLPSTAVTVGDQGLYAIDLRESSLRNRSLLGRRQYPVAGTLQVTLPTTIGTASQEADVIIGDGLAVRQRDSSAQRVPLGRSAVRDSRVDQDLVDVDVTKAVRLRYEPNKTTRIEIVKLEADPAVNLIWHNQVDLTASSRGTDLVRGSFQVSATRPIRILYEPDLQLESLSHNGNKIDLASVPERPIVLQPISETDSIRAVWSRESIQRGWLRRCRIPRIEMEGVSARSDYRMKASADTFALGSFLAPSSDDSRSEFAVTVAQSKLLIHRNYALASGWLLSLLLFGAMWAIARRSLLIVASLTTVVFVAAILWWPWQVAIIGWIMLPMVAAAMLESSIQWNQTRISSDSNSEIAEEVNSVDFSVQKDVPLSSNSASGATLGLLLALIGSGTMLFATTSTNAAEVGPGGMGSTSSESGTLNVLVPIDENEQAVGDKVYVPGALYQELFGVQKTDVPSQVAFLSANYRIELENFDQQTEISGNLLVEADFVVHVHGNGNEVQLPWNASVIRRIEVRQGDTKRIVRFSPGKDGAVLAALPKGDRFQIHVVMVPTVSAQGDFSRLKLSIPKLASSQLLVQYDRTVDDVRVMTSAGGANSDLALRRWQANLGPVDELDLRFRSSNADDGKDPAVFRRQYLVSVGKTQTHIDCQVQLPPSLQVGDEFQFIVLDNRKTYADEKPVVTSAAWRLLRADSINPSRQRVTVIKVADVDAPLQLLWSRPSEINDATSRDDRKTLQLPDVSQIASKPFEPAWVAIDHASDLRVTLQGQGATKDLTAGQFWAEWFGLERSSQTIQTVIAYESLPSLITLQNQTAQAGIAVENHLNVGVTESRIDFRAVIQPSEFIAQRRTLRMPRNVRITRLTIDGNPATVAATQSDRIFELALGELTGTEPIVVEATATMRNPKSRLFSLVQIDLWPQFDSSATYTLTRDPDVQVDIVRQPSAVAVEPSAALTNQCLNLGQVLVASWKTSSSGSDSDAKRLVGRIKTKRKTASFDCDQFIKIDYVDGRWTMQVDVRFDGTTVPDVLDLEIPRRWCKSLAVSPNLVWTQHASTNPSLQVVRIASSSPEEIDSAITIRGELSLDDPGRVAVPRVEVLGAGQRKLTVSLPNRLTTEPILWDVRGVTADRQEKDRSIFVAQNDIWSIELAPMSDARSEPMALSADSRVLRQGDHVLVITRWDLVPNGLDAVRIRLPSQAKCLGAWSAGLAVPFETVDASADEIRIPLSLSRLAQPVEILINVPTGNTRRTDYLPSLVDIDVPDHWTAIFSPTEDRNTDDAGTNSLGKTESTELNARDQLRSLELARSVVEAIDLSLDTLAERPADEVATWLLPWILRYNNIAQGAGKVKHVSLPITDAPELSQDAQPLPSVVPSIQASANNSAADANWTVLAEKIRAFTQRFLTAEQMAEVPTTKPTFDAHHFDGYELSEIGQITPRVQPAPIEATSAGMHELRRTLANLLTLLMAGGFLFMLRPFQREIRGICHHPSFWLAVTGLLCLLVAPLPVALALLFVAITLAIVPTAKKI</sequence>
<evidence type="ECO:0000256" key="1">
    <source>
        <dbReference type="SAM" id="MobiDB-lite"/>
    </source>
</evidence>
<feature type="region of interest" description="Disordered" evidence="1">
    <location>
        <begin position="2116"/>
        <end position="2138"/>
    </location>
</feature>
<dbReference type="EMBL" id="CP036526">
    <property type="protein sequence ID" value="QDT11832.1"/>
    <property type="molecule type" value="Genomic_DNA"/>
</dbReference>
<feature type="region of interest" description="Disordered" evidence="1">
    <location>
        <begin position="61"/>
        <end position="138"/>
    </location>
</feature>
<evidence type="ECO:0000313" key="3">
    <source>
        <dbReference type="EMBL" id="QDT11832.1"/>
    </source>
</evidence>
<feature type="compositionally biased region" description="Polar residues" evidence="1">
    <location>
        <begin position="2125"/>
        <end position="2138"/>
    </location>
</feature>
<name>A0A517NXG4_9BACT</name>
<keyword evidence="4" id="KW-1185">Reference proteome</keyword>
<proteinExistence type="predicted"/>
<reference evidence="3 4" key="1">
    <citation type="submission" date="2019-02" db="EMBL/GenBank/DDBJ databases">
        <title>Deep-cultivation of Planctomycetes and their phenomic and genomic characterization uncovers novel biology.</title>
        <authorList>
            <person name="Wiegand S."/>
            <person name="Jogler M."/>
            <person name="Boedeker C."/>
            <person name="Pinto D."/>
            <person name="Vollmers J."/>
            <person name="Rivas-Marin E."/>
            <person name="Kohn T."/>
            <person name="Peeters S.H."/>
            <person name="Heuer A."/>
            <person name="Rast P."/>
            <person name="Oberbeckmann S."/>
            <person name="Bunk B."/>
            <person name="Jeske O."/>
            <person name="Meyerdierks A."/>
            <person name="Storesund J.E."/>
            <person name="Kallscheuer N."/>
            <person name="Luecker S."/>
            <person name="Lage O.M."/>
            <person name="Pohl T."/>
            <person name="Merkel B.J."/>
            <person name="Hornburger P."/>
            <person name="Mueller R.-W."/>
            <person name="Bruemmer F."/>
            <person name="Labrenz M."/>
            <person name="Spormann A.M."/>
            <person name="Op den Camp H."/>
            <person name="Overmann J."/>
            <person name="Amann R."/>
            <person name="Jetten M.S.M."/>
            <person name="Mascher T."/>
            <person name="Medema M.H."/>
            <person name="Devos D.P."/>
            <person name="Kaster A.-K."/>
            <person name="Ovreas L."/>
            <person name="Rohde M."/>
            <person name="Galperin M.Y."/>
            <person name="Jogler C."/>
        </authorList>
    </citation>
    <scope>NUCLEOTIDE SEQUENCE [LARGE SCALE GENOMIC DNA]</scope>
    <source>
        <strain evidence="3 4">K23_9</strain>
    </source>
</reference>
<organism evidence="3 4">
    <name type="scientific">Stieleria marina</name>
    <dbReference type="NCBI Taxonomy" id="1930275"/>
    <lineage>
        <taxon>Bacteria</taxon>
        <taxon>Pseudomonadati</taxon>
        <taxon>Planctomycetota</taxon>
        <taxon>Planctomycetia</taxon>
        <taxon>Pirellulales</taxon>
        <taxon>Pirellulaceae</taxon>
        <taxon>Stieleria</taxon>
    </lineage>
</organism>
<feature type="compositionally biased region" description="Basic and acidic residues" evidence="1">
    <location>
        <begin position="92"/>
        <end position="102"/>
    </location>
</feature>
<keyword evidence="2" id="KW-0472">Membrane</keyword>
<dbReference type="Proteomes" id="UP000319817">
    <property type="component" value="Chromosome"/>
</dbReference>
<keyword evidence="2" id="KW-0812">Transmembrane</keyword>
<feature type="transmembrane region" description="Helical" evidence="2">
    <location>
        <begin position="2303"/>
        <end position="2322"/>
    </location>
</feature>
<feature type="transmembrane region" description="Helical" evidence="2">
    <location>
        <begin position="1124"/>
        <end position="1143"/>
    </location>
</feature>
<feature type="compositionally biased region" description="Polar residues" evidence="1">
    <location>
        <begin position="573"/>
        <end position="586"/>
    </location>
</feature>
<evidence type="ECO:0000313" key="4">
    <source>
        <dbReference type="Proteomes" id="UP000319817"/>
    </source>
</evidence>
<feature type="region of interest" description="Disordered" evidence="1">
    <location>
        <begin position="531"/>
        <end position="586"/>
    </location>
</feature>
<feature type="compositionally biased region" description="Basic and acidic residues" evidence="1">
    <location>
        <begin position="542"/>
        <end position="551"/>
    </location>
</feature>
<evidence type="ECO:0000256" key="2">
    <source>
        <dbReference type="SAM" id="Phobius"/>
    </source>
</evidence>